<evidence type="ECO:0000313" key="5">
    <source>
        <dbReference type="EMBL" id="VHN99943.1"/>
    </source>
</evidence>
<feature type="active site" description="Proton donor" evidence="2">
    <location>
        <position position="132"/>
    </location>
</feature>
<evidence type="ECO:0000313" key="7">
    <source>
        <dbReference type="Proteomes" id="UP000324288"/>
    </source>
</evidence>
<feature type="site" description="Participates in a stacking interaction with the thymidine ring of dTDP-4-oxo-6-deoxyglucose" evidence="3">
    <location>
        <position position="138"/>
    </location>
</feature>
<protein>
    <submittedName>
        <fullName evidence="5">dTDP-4-dehydrorhamnose 3,5-epimerase</fullName>
    </submittedName>
</protein>
<keyword evidence="7" id="KW-1185">Reference proteome</keyword>
<evidence type="ECO:0000313" key="6">
    <source>
        <dbReference type="Proteomes" id="UP000068137"/>
    </source>
</evidence>
<evidence type="ECO:0000256" key="3">
    <source>
        <dbReference type="PIRSR" id="PIRSR600888-3"/>
    </source>
</evidence>
<reference evidence="4" key="2">
    <citation type="journal article" date="2016" name="Int. J. Syst. Evol. Microbiol.">
        <title>Lawsonella clevelandensis gen. nov., sp. nov., a new member of the suborder Corynebacterineae isolated from human abscesses.</title>
        <authorList>
            <person name="Bell M.E."/>
            <person name="Bernard K.A."/>
            <person name="Harrington S.M."/>
            <person name="Patel N.B."/>
            <person name="Tucker T.A."/>
            <person name="Metcalfe M.G."/>
            <person name="McQuiston J.R."/>
        </authorList>
    </citation>
    <scope>NUCLEOTIDE SEQUENCE</scope>
    <source>
        <strain evidence="4">X1698</strain>
    </source>
</reference>
<proteinExistence type="inferred from homology"/>
<gene>
    <name evidence="5" type="primary">rmlC</name>
    <name evidence="4" type="ORF">AL705_01695</name>
    <name evidence="5" type="ORF">LC603019_00351</name>
</gene>
<dbReference type="CDD" id="cd00438">
    <property type="entry name" value="cupin_RmlC"/>
    <property type="match status" value="1"/>
</dbReference>
<dbReference type="Gene3D" id="2.60.120.10">
    <property type="entry name" value="Jelly Rolls"/>
    <property type="match status" value="1"/>
</dbReference>
<dbReference type="Pfam" id="PF00908">
    <property type="entry name" value="dTDP_sugar_isom"/>
    <property type="match status" value="1"/>
</dbReference>
<accession>A0A0M4MBI3</accession>
<dbReference type="PATRIC" id="fig|1528099.3.peg.348"/>
<organism evidence="4 6">
    <name type="scientific">Lawsonella clevelandensis</name>
    <dbReference type="NCBI Taxonomy" id="1528099"/>
    <lineage>
        <taxon>Bacteria</taxon>
        <taxon>Bacillati</taxon>
        <taxon>Actinomycetota</taxon>
        <taxon>Actinomycetes</taxon>
        <taxon>Mycobacteriales</taxon>
        <taxon>Lawsonellaceae</taxon>
        <taxon>Lawsonella</taxon>
    </lineage>
</organism>
<reference evidence="4 6" key="1">
    <citation type="journal article" date="2015" name="Genome Announc.">
        <title>Complete Genome Sequences for Two Strains of a Novel Fastidious, Partially Acid-Fast, Gram-Positive Corynebacterineae Bacterium, Derived from Human Clinical Samples.</title>
        <authorList>
            <person name="Nicholson A.C."/>
            <person name="Bell M."/>
            <person name="Humrighouse B.W."/>
            <person name="McQuiston J.R."/>
        </authorList>
    </citation>
    <scope>NUCLEOTIDE SEQUENCE [LARGE SCALE GENOMIC DNA]</scope>
    <source>
        <strain evidence="4 6">X1698</strain>
    </source>
</reference>
<dbReference type="RefSeq" id="WP_053961541.1">
    <property type="nucleotide sequence ID" value="NZ_CAJPTR010000001.1"/>
</dbReference>
<dbReference type="InterPro" id="IPR000888">
    <property type="entry name" value="RmlC-like"/>
</dbReference>
<dbReference type="EMBL" id="CP012390">
    <property type="protein sequence ID" value="ALE18625.1"/>
    <property type="molecule type" value="Genomic_DNA"/>
</dbReference>
<dbReference type="PANTHER" id="PTHR21047">
    <property type="entry name" value="DTDP-6-DEOXY-D-GLUCOSE-3,5 EPIMERASE"/>
    <property type="match status" value="1"/>
</dbReference>
<name>A0A0M4MBI3_9ACTN</name>
<dbReference type="OrthoDB" id="9800680at2"/>
<dbReference type="GO" id="GO:0019305">
    <property type="term" value="P:dTDP-rhamnose biosynthetic process"/>
    <property type="evidence" value="ECO:0007669"/>
    <property type="project" value="TreeGrafter"/>
</dbReference>
<evidence type="ECO:0000256" key="2">
    <source>
        <dbReference type="PIRSR" id="PIRSR600888-1"/>
    </source>
</evidence>
<dbReference type="SUPFAM" id="SSF51182">
    <property type="entry name" value="RmlC-like cupins"/>
    <property type="match status" value="1"/>
</dbReference>
<dbReference type="InterPro" id="IPR014710">
    <property type="entry name" value="RmlC-like_jellyroll"/>
</dbReference>
<comment type="similarity">
    <text evidence="1">Belongs to the dTDP-4-dehydrorhamnose 3,5-epimerase family.</text>
</comment>
<dbReference type="Proteomes" id="UP000068137">
    <property type="component" value="Chromosome"/>
</dbReference>
<sequence>MRVLQLPLPYCYAFEAPTFPDDRGFFSAPFHAPTFIDNVGYQLSVRQTNLSPTRRGAVRGIHFADVPPGQAKYIYAAHGRLLDVLVDLRVGSPTFSQYVAIELSPESGTAVFLPEGMGHLVIGFTDDAALSYLCSEAYNPPAEHGINPLDPALGLPFHDWCATYHLGEPDALILSPKDKNAPTLAAAQESGLLPRYDECVAFYHGLRHTSSENSTR</sequence>
<dbReference type="GO" id="GO:0005829">
    <property type="term" value="C:cytosol"/>
    <property type="evidence" value="ECO:0007669"/>
    <property type="project" value="TreeGrafter"/>
</dbReference>
<dbReference type="KEGG" id="cbq:AL705_01695"/>
<dbReference type="InterPro" id="IPR011051">
    <property type="entry name" value="RmlC_Cupin_sf"/>
</dbReference>
<dbReference type="GeneID" id="84894345"/>
<dbReference type="GO" id="GO:0008830">
    <property type="term" value="F:dTDP-4-dehydrorhamnose 3,5-epimerase activity"/>
    <property type="evidence" value="ECO:0007669"/>
    <property type="project" value="InterPro"/>
</dbReference>
<feature type="active site" description="Proton acceptor" evidence="2">
    <location>
        <position position="62"/>
    </location>
</feature>
<reference evidence="5 7" key="3">
    <citation type="submission" date="2019-04" db="EMBL/GenBank/DDBJ databases">
        <authorList>
            <person name="Seth-Smith MB H."/>
            <person name="Seth-Smith H."/>
        </authorList>
    </citation>
    <scope>NUCLEOTIDE SEQUENCE [LARGE SCALE GENOMIC DNA]</scope>
    <source>
        <strain evidence="5">USB-603019</strain>
    </source>
</reference>
<evidence type="ECO:0000313" key="4">
    <source>
        <dbReference type="EMBL" id="ALE18625.1"/>
    </source>
</evidence>
<dbReference type="Proteomes" id="UP000324288">
    <property type="component" value="Chromosome"/>
</dbReference>
<dbReference type="STRING" id="1528099.AL705_01695"/>
<dbReference type="GO" id="GO:0000271">
    <property type="term" value="P:polysaccharide biosynthetic process"/>
    <property type="evidence" value="ECO:0007669"/>
    <property type="project" value="TreeGrafter"/>
</dbReference>
<dbReference type="EMBL" id="LR584267">
    <property type="protein sequence ID" value="VHN99943.1"/>
    <property type="molecule type" value="Genomic_DNA"/>
</dbReference>
<evidence type="ECO:0000256" key="1">
    <source>
        <dbReference type="ARBA" id="ARBA00010154"/>
    </source>
</evidence>
<dbReference type="AlphaFoldDB" id="A0A0M4MBI3"/>
<dbReference type="PANTHER" id="PTHR21047:SF2">
    <property type="entry name" value="THYMIDINE DIPHOSPHO-4-KETO-RHAMNOSE 3,5-EPIMERASE"/>
    <property type="match status" value="1"/>
</dbReference>